<dbReference type="CDD" id="cd00321">
    <property type="entry name" value="SO_family_Moco"/>
    <property type="match status" value="1"/>
</dbReference>
<comment type="caution">
    <text evidence="2">The sequence shown here is derived from an EMBL/GenBank/DDBJ whole genome shotgun (WGS) entry which is preliminary data.</text>
</comment>
<name>A0ABV6MIW7_9PSEU</name>
<protein>
    <submittedName>
        <fullName evidence="2">Molybdopterin-dependent oxidoreductase</fullName>
    </submittedName>
</protein>
<evidence type="ECO:0000313" key="3">
    <source>
        <dbReference type="Proteomes" id="UP001589810"/>
    </source>
</evidence>
<sequence length="221" mass="24237">MRENEGKPIGRRVLLSMLGLGAAGIAAAPALQGGWQKLLDADPVGVTGLLPNSGGFRYFSVTASVPVKNETNYQLTVDGLVDRPRTFTLADLAALPQRRVVHDVQCTDGWKVENAAFTGVPLSTLLDTVGVKKEGKAIRFTCFDGLYTESLTLEQARRPDVMAALKLQDQPLTHERGGPVRLYVAPMYFYKSAKWLSGITVTDRVQQGYWEDYGYAVDGWL</sequence>
<organism evidence="2 3">
    <name type="scientific">Kutzneria chonburiensis</name>
    <dbReference type="NCBI Taxonomy" id="1483604"/>
    <lineage>
        <taxon>Bacteria</taxon>
        <taxon>Bacillati</taxon>
        <taxon>Actinomycetota</taxon>
        <taxon>Actinomycetes</taxon>
        <taxon>Pseudonocardiales</taxon>
        <taxon>Pseudonocardiaceae</taxon>
        <taxon>Kutzneria</taxon>
    </lineage>
</organism>
<dbReference type="InterPro" id="IPR036374">
    <property type="entry name" value="OxRdtase_Mopterin-bd_sf"/>
</dbReference>
<dbReference type="RefSeq" id="WP_273939004.1">
    <property type="nucleotide sequence ID" value="NZ_CP097263.1"/>
</dbReference>
<dbReference type="EMBL" id="JBHLUD010000001">
    <property type="protein sequence ID" value="MFC0540234.1"/>
    <property type="molecule type" value="Genomic_DNA"/>
</dbReference>
<reference evidence="2 3" key="1">
    <citation type="submission" date="2024-09" db="EMBL/GenBank/DDBJ databases">
        <authorList>
            <person name="Sun Q."/>
            <person name="Mori K."/>
        </authorList>
    </citation>
    <scope>NUCLEOTIDE SEQUENCE [LARGE SCALE GENOMIC DNA]</scope>
    <source>
        <strain evidence="2 3">TBRC 1432</strain>
    </source>
</reference>
<dbReference type="Proteomes" id="UP001589810">
    <property type="component" value="Unassembled WGS sequence"/>
</dbReference>
<dbReference type="InterPro" id="IPR000572">
    <property type="entry name" value="OxRdtase_Mopterin-bd_dom"/>
</dbReference>
<evidence type="ECO:0000259" key="1">
    <source>
        <dbReference type="Pfam" id="PF00174"/>
    </source>
</evidence>
<dbReference type="Pfam" id="PF00174">
    <property type="entry name" value="Oxidored_molyb"/>
    <property type="match status" value="1"/>
</dbReference>
<dbReference type="Gene3D" id="3.90.420.10">
    <property type="entry name" value="Oxidoreductase, molybdopterin-binding domain"/>
    <property type="match status" value="1"/>
</dbReference>
<dbReference type="PANTHER" id="PTHR43032">
    <property type="entry name" value="PROTEIN-METHIONINE-SULFOXIDE REDUCTASE"/>
    <property type="match status" value="1"/>
</dbReference>
<dbReference type="SUPFAM" id="SSF56524">
    <property type="entry name" value="Oxidoreductase molybdopterin-binding domain"/>
    <property type="match status" value="1"/>
</dbReference>
<feature type="domain" description="Oxidoreductase molybdopterin-binding" evidence="1">
    <location>
        <begin position="64"/>
        <end position="210"/>
    </location>
</feature>
<accession>A0ABV6MIW7</accession>
<proteinExistence type="predicted"/>
<gene>
    <name evidence="2" type="ORF">ACFFH7_02010</name>
</gene>
<keyword evidence="3" id="KW-1185">Reference proteome</keyword>
<evidence type="ECO:0000313" key="2">
    <source>
        <dbReference type="EMBL" id="MFC0540234.1"/>
    </source>
</evidence>